<dbReference type="Proteomes" id="UP001186944">
    <property type="component" value="Unassembled WGS sequence"/>
</dbReference>
<sequence>MLKNNWPPYDTVRDMIKDGCLFVPIGCKSSPSEEIEWRMSFSLAEKRLVHSMNHTQFLIYALLKLFLKEVVENNIILKGLLCSYFMKTLVFWEIMETKIPWTPSYLVQHFWNCFRRLLGWIDKEYCPNFFLPENNMFIGKIHGENKRNLLKELGSLYRQGYLILQNIPVIRNELERWRLEPQRSVSCGVRRSKIIEKLLLVFYVELPYDISSPAIYKILSSSR</sequence>
<organism evidence="2 3">
    <name type="scientific">Pinctada imbricata</name>
    <name type="common">Atlantic pearl-oyster</name>
    <name type="synonym">Pinctada martensii</name>
    <dbReference type="NCBI Taxonomy" id="66713"/>
    <lineage>
        <taxon>Eukaryota</taxon>
        <taxon>Metazoa</taxon>
        <taxon>Spiralia</taxon>
        <taxon>Lophotrochozoa</taxon>
        <taxon>Mollusca</taxon>
        <taxon>Bivalvia</taxon>
        <taxon>Autobranchia</taxon>
        <taxon>Pteriomorphia</taxon>
        <taxon>Pterioida</taxon>
        <taxon>Pterioidea</taxon>
        <taxon>Pteriidae</taxon>
        <taxon>Pinctada</taxon>
    </lineage>
</organism>
<dbReference type="Pfam" id="PF20266">
    <property type="entry name" value="Mab-21_C"/>
    <property type="match status" value="1"/>
</dbReference>
<name>A0AA88XLK8_PINIB</name>
<dbReference type="PANTHER" id="PTHR10656">
    <property type="entry name" value="CELL FATE DETERMINING PROTEIN MAB21-RELATED"/>
    <property type="match status" value="1"/>
</dbReference>
<evidence type="ECO:0000259" key="1">
    <source>
        <dbReference type="Pfam" id="PF20266"/>
    </source>
</evidence>
<dbReference type="AlphaFoldDB" id="A0AA88XLK8"/>
<dbReference type="Gene3D" id="1.10.1410.40">
    <property type="match status" value="1"/>
</dbReference>
<dbReference type="InterPro" id="IPR046906">
    <property type="entry name" value="Mab-21_HhH/H2TH-like"/>
</dbReference>
<dbReference type="PANTHER" id="PTHR10656:SF69">
    <property type="entry name" value="MAB-21-LIKE HHH_H2TH-LIKE DOMAIN-CONTAINING PROTEIN"/>
    <property type="match status" value="1"/>
</dbReference>
<feature type="domain" description="Mab-21-like HhH/H2TH-like" evidence="1">
    <location>
        <begin position="75"/>
        <end position="153"/>
    </location>
</feature>
<reference evidence="2" key="1">
    <citation type="submission" date="2019-08" db="EMBL/GenBank/DDBJ databases">
        <title>The improved chromosome-level genome for the pearl oyster Pinctada fucata martensii using PacBio sequencing and Hi-C.</title>
        <authorList>
            <person name="Zheng Z."/>
        </authorList>
    </citation>
    <scope>NUCLEOTIDE SEQUENCE</scope>
    <source>
        <strain evidence="2">ZZ-2019</strain>
        <tissue evidence="2">Adductor muscle</tissue>
    </source>
</reference>
<accession>A0AA88XLK8</accession>
<evidence type="ECO:0000313" key="3">
    <source>
        <dbReference type="Proteomes" id="UP001186944"/>
    </source>
</evidence>
<proteinExistence type="predicted"/>
<dbReference type="EMBL" id="VSWD01000011">
    <property type="protein sequence ID" value="KAK3087665.1"/>
    <property type="molecule type" value="Genomic_DNA"/>
</dbReference>
<evidence type="ECO:0000313" key="2">
    <source>
        <dbReference type="EMBL" id="KAK3087665.1"/>
    </source>
</evidence>
<protein>
    <recommendedName>
        <fullName evidence="1">Mab-21-like HhH/H2TH-like domain-containing protein</fullName>
    </recommendedName>
</protein>
<keyword evidence="3" id="KW-1185">Reference proteome</keyword>
<comment type="caution">
    <text evidence="2">The sequence shown here is derived from an EMBL/GenBank/DDBJ whole genome shotgun (WGS) entry which is preliminary data.</text>
</comment>
<gene>
    <name evidence="2" type="ORF">FSP39_008918</name>
</gene>